<dbReference type="InterPro" id="IPR003428">
    <property type="entry name" value="MAM33"/>
</dbReference>
<dbReference type="FunFam" id="3.10.280.10:FF:000002">
    <property type="entry name" value="Mitochondrial glycoprotein family protein"/>
    <property type="match status" value="1"/>
</dbReference>
<accession>A0AB40BL74</accession>
<evidence type="ECO:0000313" key="3">
    <source>
        <dbReference type="RefSeq" id="XP_039128092.1"/>
    </source>
</evidence>
<dbReference type="GeneID" id="120264349"/>
<feature type="region of interest" description="Disordered" evidence="1">
    <location>
        <begin position="134"/>
        <end position="162"/>
    </location>
</feature>
<organism evidence="2 3">
    <name type="scientific">Dioscorea cayennensis subsp. rotundata</name>
    <name type="common">White Guinea yam</name>
    <name type="synonym">Dioscorea rotundata</name>
    <dbReference type="NCBI Taxonomy" id="55577"/>
    <lineage>
        <taxon>Eukaryota</taxon>
        <taxon>Viridiplantae</taxon>
        <taxon>Streptophyta</taxon>
        <taxon>Embryophyta</taxon>
        <taxon>Tracheophyta</taxon>
        <taxon>Spermatophyta</taxon>
        <taxon>Magnoliopsida</taxon>
        <taxon>Liliopsida</taxon>
        <taxon>Dioscoreales</taxon>
        <taxon>Dioscoreaceae</taxon>
        <taxon>Dioscorea</taxon>
    </lineage>
</organism>
<feature type="compositionally biased region" description="Acidic residues" evidence="1">
    <location>
        <begin position="138"/>
        <end position="150"/>
    </location>
</feature>
<proteinExistence type="predicted"/>
<dbReference type="GO" id="GO:0005759">
    <property type="term" value="C:mitochondrial matrix"/>
    <property type="evidence" value="ECO:0007669"/>
    <property type="project" value="InterPro"/>
</dbReference>
<dbReference type="InterPro" id="IPR036561">
    <property type="entry name" value="MAM33_sf"/>
</dbReference>
<dbReference type="SUPFAM" id="SSF54529">
    <property type="entry name" value="Mitochondrial glycoprotein MAM33-like"/>
    <property type="match status" value="1"/>
</dbReference>
<evidence type="ECO:0000313" key="2">
    <source>
        <dbReference type="Proteomes" id="UP001515500"/>
    </source>
</evidence>
<reference evidence="3" key="1">
    <citation type="submission" date="2025-08" db="UniProtKB">
        <authorList>
            <consortium name="RefSeq"/>
        </authorList>
    </citation>
    <scope>IDENTIFICATION</scope>
</reference>
<sequence length="263" mass="29359">MAFSAACRRASSAAVSVSLRALGTREIVRSSALSEPISMRSILSWRHAVGCPNTHSLARFSSLALKKPASDAGLLKVIDFEIKCAEESDHHDRVEEIPEAFPFQIQDDKGMNVITLKRTYQNENIEVVVSMPALVTGEEPENAGEGDNDDEHEKPSQSSLPLGVVMSKKGGPILEFNCTAYPDEVVIDSLSVREKEQAGEDSLAYEGPDFNDLDENLQKAFHKYLELRGVSALNTNFLHEYMINKDSREYLLWLRNLKKFIEK</sequence>
<gene>
    <name evidence="3" type="primary">LOC120264349</name>
</gene>
<dbReference type="AlphaFoldDB" id="A0AB40BL74"/>
<name>A0AB40BL74_DIOCR</name>
<dbReference type="Proteomes" id="UP001515500">
    <property type="component" value="Chromosome 7"/>
</dbReference>
<protein>
    <submittedName>
        <fullName evidence="3">Uncharacterized protein At2g39795, mitochondrial</fullName>
    </submittedName>
</protein>
<dbReference type="RefSeq" id="XP_039128092.1">
    <property type="nucleotide sequence ID" value="XM_039272158.1"/>
</dbReference>
<evidence type="ECO:0000256" key="1">
    <source>
        <dbReference type="SAM" id="MobiDB-lite"/>
    </source>
</evidence>
<dbReference type="Pfam" id="PF02330">
    <property type="entry name" value="MAM33"/>
    <property type="match status" value="1"/>
</dbReference>
<dbReference type="PANTHER" id="PTHR10826:SF41">
    <property type="entry name" value="MITOCHONDRIAL GLYCOPROTEIN FAMILY PROTEIN"/>
    <property type="match status" value="1"/>
</dbReference>
<dbReference type="PANTHER" id="PTHR10826">
    <property type="entry name" value="COMPLEMENT COMPONENT 1"/>
    <property type="match status" value="1"/>
</dbReference>
<keyword evidence="2" id="KW-1185">Reference proteome</keyword>
<dbReference type="Gene3D" id="3.10.280.10">
    <property type="entry name" value="Mitochondrial glycoprotein"/>
    <property type="match status" value="1"/>
</dbReference>